<dbReference type="OrthoDB" id="9803968at2"/>
<dbReference type="GO" id="GO:0006631">
    <property type="term" value="P:fatty acid metabolic process"/>
    <property type="evidence" value="ECO:0007669"/>
    <property type="project" value="TreeGrafter"/>
</dbReference>
<dbReference type="Gene3D" id="3.40.50.12780">
    <property type="entry name" value="N-terminal domain of ligase-like"/>
    <property type="match status" value="1"/>
</dbReference>
<comment type="similarity">
    <text evidence="1">Belongs to the ATP-dependent AMP-binding enzyme family.</text>
</comment>
<feature type="domain" description="AMP-dependent synthetase/ligase" evidence="3">
    <location>
        <begin position="97"/>
        <end position="273"/>
    </location>
</feature>
<dbReference type="InterPro" id="IPR000873">
    <property type="entry name" value="AMP-dep_synth/lig_dom"/>
</dbReference>
<dbReference type="EMBL" id="FOWR01000041">
    <property type="protein sequence ID" value="SFQ11437.1"/>
    <property type="molecule type" value="Genomic_DNA"/>
</dbReference>
<accession>A0A1I5VVX5</accession>
<dbReference type="Pfam" id="PF00501">
    <property type="entry name" value="AMP-binding"/>
    <property type="match status" value="1"/>
</dbReference>
<evidence type="ECO:0000313" key="6">
    <source>
        <dbReference type="Proteomes" id="UP000182692"/>
    </source>
</evidence>
<dbReference type="InterPro" id="IPR045851">
    <property type="entry name" value="AMP-bd_C_sf"/>
</dbReference>
<dbReference type="Pfam" id="PF13193">
    <property type="entry name" value="AMP-binding_C"/>
    <property type="match status" value="1"/>
</dbReference>
<sequence>MIFVNDEFYGHEYFHDAYEAFKADPILGDCAGKRFAICSEDPAYVLSVCLYLRQHGGSFYPIFAPTPRLAAKRLANRAECHFLLFDKHQPAMTLQNSTVDKDAVLVQTSSGTTGEPKVITRTWQSIAEEVESYVSFFSTPHTMTPLIACPITHSYGLIAGVLVALKRGLTPVIINNINPKYLLKTLLNTPNHLLYSSPALINSVVQLYPKDQRLHAVMTSGTVLPGAWFDALREKTKHVFQQYGCSEAGCIAINTNTLTANQIGQPLPHLQVFAGNDASCPDEIVITKGDVTIHTQDLGYIDDKGALYFVSRCDDMINVSGLNVYPQDIENVVLEIPDVTEAIVFKRPDPFSGERVCLQFIATNQLEPSRIRHWCGTRLASYQLPVDIEQCEEIEKMANGKINRKTLSQSTISIPALG</sequence>
<dbReference type="PROSITE" id="PS00455">
    <property type="entry name" value="AMP_BINDING"/>
    <property type="match status" value="1"/>
</dbReference>
<reference evidence="5 6" key="1">
    <citation type="submission" date="2016-10" db="EMBL/GenBank/DDBJ databases">
        <authorList>
            <person name="de Groot N.N."/>
        </authorList>
    </citation>
    <scope>NUCLEOTIDE SEQUENCE [LARGE SCALE GENOMIC DNA]</scope>
    <source>
        <strain evidence="5 6">DSM 15893</strain>
    </source>
</reference>
<dbReference type="InterPro" id="IPR025110">
    <property type="entry name" value="AMP-bd_C"/>
</dbReference>
<name>A0A1I5VVX5_9GAMM</name>
<dbReference type="CDD" id="cd04433">
    <property type="entry name" value="AFD_class_I"/>
    <property type="match status" value="1"/>
</dbReference>
<dbReference type="InterPro" id="IPR042099">
    <property type="entry name" value="ANL_N_sf"/>
</dbReference>
<dbReference type="AlphaFoldDB" id="A0A1I5VVX5"/>
<evidence type="ECO:0000256" key="1">
    <source>
        <dbReference type="ARBA" id="ARBA00006432"/>
    </source>
</evidence>
<dbReference type="NCBIfam" id="NF006167">
    <property type="entry name" value="PRK08308.1"/>
    <property type="match status" value="1"/>
</dbReference>
<protein>
    <submittedName>
        <fullName evidence="5">Fatty-acyl-CoA synthase</fullName>
    </submittedName>
</protein>
<organism evidence="5 6">
    <name type="scientific">Enterovibrio norvegicus DSM 15893</name>
    <dbReference type="NCBI Taxonomy" id="1121869"/>
    <lineage>
        <taxon>Bacteria</taxon>
        <taxon>Pseudomonadati</taxon>
        <taxon>Pseudomonadota</taxon>
        <taxon>Gammaproteobacteria</taxon>
        <taxon>Vibrionales</taxon>
        <taxon>Vibrionaceae</taxon>
        <taxon>Enterovibrio</taxon>
    </lineage>
</organism>
<dbReference type="RefSeq" id="WP_017012454.1">
    <property type="nucleotide sequence ID" value="NZ_FOWR01000041.1"/>
</dbReference>
<proteinExistence type="inferred from homology"/>
<evidence type="ECO:0000313" key="5">
    <source>
        <dbReference type="EMBL" id="SFQ11437.1"/>
    </source>
</evidence>
<evidence type="ECO:0000259" key="4">
    <source>
        <dbReference type="Pfam" id="PF13193"/>
    </source>
</evidence>
<feature type="domain" description="AMP-binding enzyme C-terminal" evidence="4">
    <location>
        <begin position="329"/>
        <end position="401"/>
    </location>
</feature>
<keyword evidence="2" id="KW-0436">Ligase</keyword>
<dbReference type="PANTHER" id="PTHR43201">
    <property type="entry name" value="ACYL-COA SYNTHETASE"/>
    <property type="match status" value="1"/>
</dbReference>
<dbReference type="GeneID" id="35873409"/>
<gene>
    <name evidence="5" type="ORF">SAMN03084138_04085</name>
</gene>
<dbReference type="GO" id="GO:0031956">
    <property type="term" value="F:medium-chain fatty acid-CoA ligase activity"/>
    <property type="evidence" value="ECO:0007669"/>
    <property type="project" value="TreeGrafter"/>
</dbReference>
<dbReference type="Proteomes" id="UP000182692">
    <property type="component" value="Unassembled WGS sequence"/>
</dbReference>
<dbReference type="PANTHER" id="PTHR43201:SF5">
    <property type="entry name" value="MEDIUM-CHAIN ACYL-COA LIGASE ACSF2, MITOCHONDRIAL"/>
    <property type="match status" value="1"/>
</dbReference>
<dbReference type="InterPro" id="IPR020845">
    <property type="entry name" value="AMP-binding_CS"/>
</dbReference>
<evidence type="ECO:0000256" key="2">
    <source>
        <dbReference type="ARBA" id="ARBA00022598"/>
    </source>
</evidence>
<dbReference type="STRING" id="1121869.SAMN03084138_04085"/>
<dbReference type="SUPFAM" id="SSF56801">
    <property type="entry name" value="Acetyl-CoA synthetase-like"/>
    <property type="match status" value="1"/>
</dbReference>
<evidence type="ECO:0000259" key="3">
    <source>
        <dbReference type="Pfam" id="PF00501"/>
    </source>
</evidence>
<dbReference type="Gene3D" id="3.30.300.30">
    <property type="match status" value="1"/>
</dbReference>